<keyword evidence="1" id="KW-1133">Transmembrane helix</keyword>
<name>A0A7L7L2U1_9BACT</name>
<dbReference type="EMBL" id="CP055153">
    <property type="protein sequence ID" value="QMU27108.1"/>
    <property type="molecule type" value="Genomic_DNA"/>
</dbReference>
<proteinExistence type="predicted"/>
<feature type="transmembrane region" description="Helical" evidence="1">
    <location>
        <begin position="51"/>
        <end position="69"/>
    </location>
</feature>
<feature type="transmembrane region" description="Helical" evidence="1">
    <location>
        <begin position="113"/>
        <end position="134"/>
    </location>
</feature>
<evidence type="ECO:0000313" key="3">
    <source>
        <dbReference type="Proteomes" id="UP000514509"/>
    </source>
</evidence>
<dbReference type="RefSeq" id="WP_182414309.1">
    <property type="nucleotide sequence ID" value="NZ_CP055153.1"/>
</dbReference>
<organism evidence="2 3">
    <name type="scientific">Adhaeribacter radiodurans</name>
    <dbReference type="NCBI Taxonomy" id="2745197"/>
    <lineage>
        <taxon>Bacteria</taxon>
        <taxon>Pseudomonadati</taxon>
        <taxon>Bacteroidota</taxon>
        <taxon>Cytophagia</taxon>
        <taxon>Cytophagales</taxon>
        <taxon>Hymenobacteraceae</taxon>
        <taxon>Adhaeribacter</taxon>
    </lineage>
</organism>
<evidence type="ECO:0000313" key="2">
    <source>
        <dbReference type="EMBL" id="QMU27108.1"/>
    </source>
</evidence>
<dbReference type="Proteomes" id="UP000514509">
    <property type="component" value="Chromosome"/>
</dbReference>
<reference evidence="2 3" key="1">
    <citation type="submission" date="2020-08" db="EMBL/GenBank/DDBJ databases">
        <title>Adhaeribacter dokdonensis sp. nov., isolated from the rhizosphere of Elymus tsukushiensis, a plant native to the Dokdo Islands, Republic of Korea.</title>
        <authorList>
            <person name="Ghim S.Y."/>
        </authorList>
    </citation>
    <scope>NUCLEOTIDE SEQUENCE [LARGE SCALE GENOMIC DNA]</scope>
    <source>
        <strain evidence="2 3">KUDC8001</strain>
    </source>
</reference>
<dbReference type="AlphaFoldDB" id="A0A7L7L2U1"/>
<protein>
    <submittedName>
        <fullName evidence="2">Uncharacterized protein</fullName>
    </submittedName>
</protein>
<accession>A0A7L7L2U1</accession>
<evidence type="ECO:0000256" key="1">
    <source>
        <dbReference type="SAM" id="Phobius"/>
    </source>
</evidence>
<keyword evidence="1" id="KW-0472">Membrane</keyword>
<keyword evidence="3" id="KW-1185">Reference proteome</keyword>
<dbReference type="KEGG" id="add:HUW48_03260"/>
<gene>
    <name evidence="2" type="ORF">HUW48_03260</name>
</gene>
<feature type="transmembrane region" description="Helical" evidence="1">
    <location>
        <begin position="18"/>
        <end position="39"/>
    </location>
</feature>
<keyword evidence="1" id="KW-0812">Transmembrane</keyword>
<sequence>MEQSDILPPENSIYPARAIGLGTLLGGLLVAGYLIAANYKAFNEPGKAKTTWIYSILVSMLIFGALYLIPTLDKIPRFVIPLSYTLTALYLVQHYQSQLINSHIYTGGPVYKIGRTFVISLVGTGITILALFLLDTVMNIGVETKTYGLRQHEITYKRYNISEAEVDQLADALTSTFFFDETAKKMLRSRKYRMIMKFLSYVTV</sequence>